<evidence type="ECO:0000313" key="4">
    <source>
        <dbReference type="Proteomes" id="UP000245362"/>
    </source>
</evidence>
<dbReference type="PANTHER" id="PTHR30461">
    <property type="entry name" value="DNA-INVERTASE FROM LAMBDOID PROPHAGE"/>
    <property type="match status" value="1"/>
</dbReference>
<dbReference type="InterPro" id="IPR050639">
    <property type="entry name" value="SSR_resolvase"/>
</dbReference>
<dbReference type="Gene3D" id="1.10.10.60">
    <property type="entry name" value="Homeodomain-like"/>
    <property type="match status" value="1"/>
</dbReference>
<dbReference type="GO" id="GO:0000150">
    <property type="term" value="F:DNA strand exchange activity"/>
    <property type="evidence" value="ECO:0007669"/>
    <property type="project" value="InterPro"/>
</dbReference>
<dbReference type="CDD" id="cd03768">
    <property type="entry name" value="SR_ResInv"/>
    <property type="match status" value="1"/>
</dbReference>
<gene>
    <name evidence="3" type="ORF">DI392_06105</name>
</gene>
<evidence type="ECO:0000259" key="2">
    <source>
        <dbReference type="PROSITE" id="PS51736"/>
    </source>
</evidence>
<dbReference type="SMART" id="SM00857">
    <property type="entry name" value="Resolvase"/>
    <property type="match status" value="1"/>
</dbReference>
<dbReference type="PROSITE" id="PS51736">
    <property type="entry name" value="RECOMBINASES_3"/>
    <property type="match status" value="1"/>
</dbReference>
<protein>
    <recommendedName>
        <fullName evidence="2">Resolvase/invertase-type recombinase catalytic domain-containing protein</fullName>
    </recommendedName>
</protein>
<feature type="domain" description="Resolvase/invertase-type recombinase catalytic" evidence="2">
    <location>
        <begin position="90"/>
        <end position="227"/>
    </location>
</feature>
<evidence type="ECO:0000256" key="1">
    <source>
        <dbReference type="ARBA" id="ARBA00009913"/>
    </source>
</evidence>
<dbReference type="InterPro" id="IPR006119">
    <property type="entry name" value="Resolv_N"/>
</dbReference>
<sequence>MYGDDVLEAWNVVVGIGVNKKSYQEKSREDFKEDCLNLSKLFHEAESAIGYRVEDDNDGDSLLSETYETVNTVSEPLNETFETPCAHTGQHIGYIRVSTVDQKTDRQLAGVELDKRYEEKVSASTIKRPQLEAAKDFCREGDTLHIHSLDRVCRSGAGDAVSLVEEMNAKGVTIVFHKEGMTFSNHYGAMNAAQKGVLSILASVAEMERGLIRERQLEGIAVAKAKGKHMGRPKGSKVSKADVVAALEAGKQEELTKAQVAKKLGIGRATLYRILNQ</sequence>
<dbReference type="GO" id="GO:0003677">
    <property type="term" value="F:DNA binding"/>
    <property type="evidence" value="ECO:0007669"/>
    <property type="project" value="InterPro"/>
</dbReference>
<organism evidence="3 4">
    <name type="scientific">Vibrio albus</name>
    <dbReference type="NCBI Taxonomy" id="2200953"/>
    <lineage>
        <taxon>Bacteria</taxon>
        <taxon>Pseudomonadati</taxon>
        <taxon>Pseudomonadota</taxon>
        <taxon>Gammaproteobacteria</taxon>
        <taxon>Vibrionales</taxon>
        <taxon>Vibrionaceae</taxon>
        <taxon>Vibrio</taxon>
    </lineage>
</organism>
<dbReference type="EMBL" id="QFWT01000002">
    <property type="protein sequence ID" value="PWI34709.1"/>
    <property type="molecule type" value="Genomic_DNA"/>
</dbReference>
<accession>A0A2U3BD23</accession>
<dbReference type="InterPro" id="IPR036162">
    <property type="entry name" value="Resolvase-like_N_sf"/>
</dbReference>
<dbReference type="OrthoDB" id="9786476at2"/>
<dbReference type="PANTHER" id="PTHR30461:SF26">
    <property type="entry name" value="RESOLVASE HOMOLOG YNEB"/>
    <property type="match status" value="1"/>
</dbReference>
<reference evidence="3 4" key="1">
    <citation type="submission" date="2018-05" db="EMBL/GenBank/DDBJ databases">
        <title>Vibrio limimaris sp. nov., isolated from marine sediment.</title>
        <authorList>
            <person name="Li C.-M."/>
        </authorList>
    </citation>
    <scope>NUCLEOTIDE SEQUENCE [LARGE SCALE GENOMIC DNA]</scope>
    <source>
        <strain evidence="3 4">E4404</strain>
    </source>
</reference>
<dbReference type="SUPFAM" id="SSF53041">
    <property type="entry name" value="Resolvase-like"/>
    <property type="match status" value="1"/>
</dbReference>
<comment type="similarity">
    <text evidence="1">Belongs to the site-specific recombinase resolvase family.</text>
</comment>
<comment type="caution">
    <text evidence="3">The sequence shown here is derived from an EMBL/GenBank/DDBJ whole genome shotgun (WGS) entry which is preliminary data.</text>
</comment>
<dbReference type="AlphaFoldDB" id="A0A2U3BD23"/>
<name>A0A2U3BD23_9VIBR</name>
<dbReference type="Pfam" id="PF00239">
    <property type="entry name" value="Resolvase"/>
    <property type="match status" value="1"/>
</dbReference>
<dbReference type="Proteomes" id="UP000245362">
    <property type="component" value="Unassembled WGS sequence"/>
</dbReference>
<keyword evidence="4" id="KW-1185">Reference proteome</keyword>
<dbReference type="Gene3D" id="3.40.50.1390">
    <property type="entry name" value="Resolvase, N-terminal catalytic domain"/>
    <property type="match status" value="1"/>
</dbReference>
<proteinExistence type="inferred from homology"/>
<evidence type="ECO:0000313" key="3">
    <source>
        <dbReference type="EMBL" id="PWI34709.1"/>
    </source>
</evidence>